<dbReference type="PANTHER" id="PTHR33779:SF11">
    <property type="entry name" value="OS04G0551600 PROTEIN"/>
    <property type="match status" value="1"/>
</dbReference>
<gene>
    <name evidence="5" type="ORF">AMTR_s00106p00140610</name>
</gene>
<name>W1NZI5_AMBTC</name>
<dbReference type="OrthoDB" id="1935489at2759"/>
<evidence type="ECO:0000256" key="2">
    <source>
        <dbReference type="ARBA" id="ARBA00022833"/>
    </source>
</evidence>
<evidence type="ECO:0000256" key="1">
    <source>
        <dbReference type="ARBA" id="ARBA00022771"/>
    </source>
</evidence>
<organism evidence="5 6">
    <name type="scientific">Amborella trichopoda</name>
    <dbReference type="NCBI Taxonomy" id="13333"/>
    <lineage>
        <taxon>Eukaryota</taxon>
        <taxon>Viridiplantae</taxon>
        <taxon>Streptophyta</taxon>
        <taxon>Embryophyta</taxon>
        <taxon>Tracheophyta</taxon>
        <taxon>Spermatophyta</taxon>
        <taxon>Magnoliopsida</taxon>
        <taxon>Amborellales</taxon>
        <taxon>Amborellaceae</taxon>
        <taxon>Amborella</taxon>
    </lineage>
</organism>
<dbReference type="Pfam" id="PF25054">
    <property type="entry name" value="PHD_pln"/>
    <property type="match status" value="1"/>
</dbReference>
<dbReference type="EMBL" id="KI394815">
    <property type="protein sequence ID" value="ERN00764.1"/>
    <property type="molecule type" value="Genomic_DNA"/>
</dbReference>
<sequence>MFAYGGMLLMDQHHPSTICCMCGDVGFHDQLFLCTRCLARYQHSYCSNYYGEPEASGVCDWCLSEERGRDYKLHCRKMARKEARISVSGHEVKQEDEYAHDKKKNGGAMSSTRSNNRRYKLLKDVLC</sequence>
<proteinExistence type="predicted"/>
<keyword evidence="2" id="KW-0862">Zinc</keyword>
<dbReference type="HOGENOM" id="CLU_088403_1_0_1"/>
<dbReference type="SUPFAM" id="SSF57903">
    <property type="entry name" value="FYVE/PHD zinc finger"/>
    <property type="match status" value="1"/>
</dbReference>
<feature type="region of interest" description="Disordered" evidence="3">
    <location>
        <begin position="86"/>
        <end position="113"/>
    </location>
</feature>
<dbReference type="eggNOG" id="ENOG502S276">
    <property type="taxonomic scope" value="Eukaryota"/>
</dbReference>
<evidence type="ECO:0000313" key="6">
    <source>
        <dbReference type="Proteomes" id="UP000017836"/>
    </source>
</evidence>
<keyword evidence="6" id="KW-1185">Reference proteome</keyword>
<evidence type="ECO:0000313" key="5">
    <source>
        <dbReference type="EMBL" id="ERN00764.1"/>
    </source>
</evidence>
<dbReference type="Gramene" id="ERN00764">
    <property type="protein sequence ID" value="ERN00764"/>
    <property type="gene ID" value="AMTR_s00106p00140610"/>
</dbReference>
<dbReference type="InterPro" id="IPR056874">
    <property type="entry name" value="PHD_dom_pln"/>
</dbReference>
<keyword evidence="1" id="KW-0863">Zinc-finger</keyword>
<dbReference type="OMA" id="QGKEREC"/>
<accession>W1NZI5</accession>
<dbReference type="GO" id="GO:0008270">
    <property type="term" value="F:zinc ion binding"/>
    <property type="evidence" value="ECO:0007669"/>
    <property type="project" value="UniProtKB-KW"/>
</dbReference>
<evidence type="ECO:0000259" key="4">
    <source>
        <dbReference type="Pfam" id="PF25054"/>
    </source>
</evidence>
<dbReference type="InterPro" id="IPR011011">
    <property type="entry name" value="Znf_FYVE_PHD"/>
</dbReference>
<dbReference type="PANTHER" id="PTHR33779">
    <property type="entry name" value="EXPRESSED PROTEIN"/>
    <property type="match status" value="1"/>
</dbReference>
<feature type="domain" description="PHD-type zinc finger plants" evidence="4">
    <location>
        <begin position="20"/>
        <end position="62"/>
    </location>
</feature>
<protein>
    <recommendedName>
        <fullName evidence="4">PHD-type zinc finger plants domain-containing protein</fullName>
    </recommendedName>
</protein>
<feature type="compositionally biased region" description="Basic and acidic residues" evidence="3">
    <location>
        <begin position="86"/>
        <end position="100"/>
    </location>
</feature>
<dbReference type="AlphaFoldDB" id="W1NZI5"/>
<dbReference type="Proteomes" id="UP000017836">
    <property type="component" value="Unassembled WGS sequence"/>
</dbReference>
<reference evidence="6" key="1">
    <citation type="journal article" date="2013" name="Science">
        <title>The Amborella genome and the evolution of flowering plants.</title>
        <authorList>
            <consortium name="Amborella Genome Project"/>
        </authorList>
    </citation>
    <scope>NUCLEOTIDE SEQUENCE [LARGE SCALE GENOMIC DNA]</scope>
</reference>
<keyword evidence="1" id="KW-0479">Metal-binding</keyword>
<evidence type="ECO:0000256" key="3">
    <source>
        <dbReference type="SAM" id="MobiDB-lite"/>
    </source>
</evidence>